<proteinExistence type="predicted"/>
<dbReference type="Pfam" id="PF03706">
    <property type="entry name" value="LPG_synthase_TM"/>
    <property type="match status" value="1"/>
</dbReference>
<dbReference type="PANTHER" id="PTHR40277">
    <property type="entry name" value="BLL5419 PROTEIN"/>
    <property type="match status" value="1"/>
</dbReference>
<evidence type="ECO:0000256" key="2">
    <source>
        <dbReference type="ARBA" id="ARBA00022475"/>
    </source>
</evidence>
<reference evidence="7 8" key="1">
    <citation type="journal article" date="2015" name="Nature">
        <title>rRNA introns, odd ribosomes, and small enigmatic genomes across a large radiation of phyla.</title>
        <authorList>
            <person name="Brown C.T."/>
            <person name="Hug L.A."/>
            <person name="Thomas B.C."/>
            <person name="Sharon I."/>
            <person name="Castelle C.J."/>
            <person name="Singh A."/>
            <person name="Wilkins M.J."/>
            <person name="Williams K.H."/>
            <person name="Banfield J.F."/>
        </authorList>
    </citation>
    <scope>NUCLEOTIDE SEQUENCE [LARGE SCALE GENOMIC DNA]</scope>
</reference>
<comment type="subcellular location">
    <subcellularLocation>
        <location evidence="1">Cell membrane</location>
        <topology evidence="1">Multi-pass membrane protein</topology>
    </subcellularLocation>
</comment>
<evidence type="ECO:0000256" key="5">
    <source>
        <dbReference type="ARBA" id="ARBA00023136"/>
    </source>
</evidence>
<feature type="transmembrane region" description="Helical" evidence="6">
    <location>
        <begin position="48"/>
        <end position="70"/>
    </location>
</feature>
<name>A0A0G0LFG2_9BACT</name>
<dbReference type="Proteomes" id="UP000034893">
    <property type="component" value="Unassembled WGS sequence"/>
</dbReference>
<dbReference type="NCBIfam" id="TIGR00374">
    <property type="entry name" value="flippase-like domain"/>
    <property type="match status" value="1"/>
</dbReference>
<evidence type="ECO:0008006" key="9">
    <source>
        <dbReference type="Google" id="ProtNLM"/>
    </source>
</evidence>
<feature type="transmembrane region" description="Helical" evidence="6">
    <location>
        <begin position="288"/>
        <end position="312"/>
    </location>
</feature>
<evidence type="ECO:0000256" key="4">
    <source>
        <dbReference type="ARBA" id="ARBA00022989"/>
    </source>
</evidence>
<keyword evidence="3 6" id="KW-0812">Transmembrane</keyword>
<keyword evidence="4 6" id="KW-1133">Transmembrane helix</keyword>
<gene>
    <name evidence="7" type="ORF">UT12_C0007G0009</name>
</gene>
<feature type="transmembrane region" description="Helical" evidence="6">
    <location>
        <begin position="82"/>
        <end position="100"/>
    </location>
</feature>
<organism evidence="7 8">
    <name type="scientific">Candidatus Curtissbacteria bacterium GW2011_GWC2_38_9</name>
    <dbReference type="NCBI Taxonomy" id="1618414"/>
    <lineage>
        <taxon>Bacteria</taxon>
        <taxon>Candidatus Curtissiibacteriota</taxon>
    </lineage>
</organism>
<feature type="transmembrane region" description="Helical" evidence="6">
    <location>
        <begin position="212"/>
        <end position="234"/>
    </location>
</feature>
<dbReference type="InterPro" id="IPR022791">
    <property type="entry name" value="L-PG_synthase/AglD"/>
</dbReference>
<feature type="transmembrane region" description="Helical" evidence="6">
    <location>
        <begin position="135"/>
        <end position="153"/>
    </location>
</feature>
<comment type="caution">
    <text evidence="7">The sequence shown here is derived from an EMBL/GenBank/DDBJ whole genome shotgun (WGS) entry which is preliminary data.</text>
</comment>
<evidence type="ECO:0000313" key="7">
    <source>
        <dbReference type="EMBL" id="KKQ89812.1"/>
    </source>
</evidence>
<accession>A0A0G0LFG2</accession>
<feature type="transmembrane region" description="Helical" evidence="6">
    <location>
        <begin position="246"/>
        <end position="268"/>
    </location>
</feature>
<evidence type="ECO:0000256" key="1">
    <source>
        <dbReference type="ARBA" id="ARBA00004651"/>
    </source>
</evidence>
<feature type="transmembrane region" description="Helical" evidence="6">
    <location>
        <begin position="16"/>
        <end position="36"/>
    </location>
</feature>
<evidence type="ECO:0000313" key="8">
    <source>
        <dbReference type="Proteomes" id="UP000034893"/>
    </source>
</evidence>
<evidence type="ECO:0000256" key="3">
    <source>
        <dbReference type="ARBA" id="ARBA00022692"/>
    </source>
</evidence>
<feature type="transmembrane region" description="Helical" evidence="6">
    <location>
        <begin position="160"/>
        <end position="182"/>
    </location>
</feature>
<keyword evidence="5 6" id="KW-0472">Membrane</keyword>
<dbReference type="GO" id="GO:0005886">
    <property type="term" value="C:plasma membrane"/>
    <property type="evidence" value="ECO:0007669"/>
    <property type="project" value="UniProtKB-SubCell"/>
</dbReference>
<protein>
    <recommendedName>
        <fullName evidence="9">Lysylphosphatidylglycerol synthetase/UPF0104</fullName>
    </recommendedName>
</protein>
<sequence length="319" mass="35265">MIIKVECMKLILSKKILLRVVISGLLLLLILQKISFVEILKIIEKANILLFLQALLLAILFFVLKSYRLYLLAKLMVKNSEINFGTVLGSSLIGYFYNLVLPSSIGGDFVKGIYLSNRTISKSSGIFLSFIDRVAGLYGFAVLGLLGITLVLIEKLSLPFSLLLVTLIFIFISLGISIAILLSESLVGIARKIKLLKFLSFFEEIDFSQKKIFFVLATVSVFFQIINVITYIVAAKSIGISLPFEYFYVLIPLLSLVLTLPITISGIGLREVSAVALFYGLGVPNEKIVAMTTIIFSQFIIIGLAGGILQIFKTDNNKL</sequence>
<evidence type="ECO:0000256" key="6">
    <source>
        <dbReference type="SAM" id="Phobius"/>
    </source>
</evidence>
<dbReference type="AlphaFoldDB" id="A0A0G0LFG2"/>
<dbReference type="PANTHER" id="PTHR40277:SF1">
    <property type="entry name" value="BLL5419 PROTEIN"/>
    <property type="match status" value="1"/>
</dbReference>
<keyword evidence="2" id="KW-1003">Cell membrane</keyword>
<dbReference type="EMBL" id="LBVP01000007">
    <property type="protein sequence ID" value="KKQ89812.1"/>
    <property type="molecule type" value="Genomic_DNA"/>
</dbReference>